<name>A0ABU0M035_9BACT</name>
<dbReference type="PRINTS" id="PR01249">
    <property type="entry name" value="RIBOSOMALL31"/>
</dbReference>
<sequence length="101" mass="11241">MKKNIHPKATNVNFTCSSCQSKFTVLSTLENSEVVVEICSQCHPFYLGKNTMGKVTGKAEKLLSKFEAGKKQIAEPAVKKEVTKAKPTRKKRQTLADLEIK</sequence>
<dbReference type="InterPro" id="IPR034704">
    <property type="entry name" value="Ribosomal_bL28/bL31-like_sf"/>
</dbReference>
<dbReference type="PANTHER" id="PTHR33280">
    <property type="entry name" value="50S RIBOSOMAL PROTEIN L31, CHLOROPLASTIC"/>
    <property type="match status" value="1"/>
</dbReference>
<proteinExistence type="inferred from homology"/>
<dbReference type="NCBIfam" id="TIGR00105">
    <property type="entry name" value="L31"/>
    <property type="match status" value="1"/>
</dbReference>
<dbReference type="InterPro" id="IPR002150">
    <property type="entry name" value="Ribosomal_bL31"/>
</dbReference>
<evidence type="ECO:0000313" key="5">
    <source>
        <dbReference type="EMBL" id="MDQ0514304.1"/>
    </source>
</evidence>
<dbReference type="GO" id="GO:0005840">
    <property type="term" value="C:ribosome"/>
    <property type="evidence" value="ECO:0007669"/>
    <property type="project" value="UniProtKB-KW"/>
</dbReference>
<comment type="similarity">
    <text evidence="3">Belongs to the bacterial ribosomal protein bL31 family.</text>
</comment>
<accession>A0ABU0M035</accession>
<dbReference type="RefSeq" id="WP_256547817.1">
    <property type="nucleotide sequence ID" value="NZ_CP101809.1"/>
</dbReference>
<keyword evidence="1 3" id="KW-0689">Ribosomal protein</keyword>
<dbReference type="PANTHER" id="PTHR33280:SF1">
    <property type="entry name" value="LARGE RIBOSOMAL SUBUNIT PROTEIN BL31C"/>
    <property type="match status" value="1"/>
</dbReference>
<protein>
    <recommendedName>
        <fullName evidence="3">50S ribosomal protein L31</fullName>
    </recommendedName>
</protein>
<dbReference type="Pfam" id="PF01197">
    <property type="entry name" value="Ribosomal_L31"/>
    <property type="match status" value="1"/>
</dbReference>
<dbReference type="Proteomes" id="UP001240643">
    <property type="component" value="Unassembled WGS sequence"/>
</dbReference>
<evidence type="ECO:0000313" key="6">
    <source>
        <dbReference type="Proteomes" id="UP001240643"/>
    </source>
</evidence>
<evidence type="ECO:0000256" key="1">
    <source>
        <dbReference type="ARBA" id="ARBA00022980"/>
    </source>
</evidence>
<gene>
    <name evidence="5" type="ORF">J2Z62_000742</name>
</gene>
<reference evidence="5" key="1">
    <citation type="submission" date="2023-07" db="EMBL/GenBank/DDBJ databases">
        <title>Genomic Encyclopedia of Type Strains, Phase IV (KMG-IV): sequencing the most valuable type-strain genomes for metagenomic binning, comparative biology and taxonomic classification.</title>
        <authorList>
            <person name="Goeker M."/>
        </authorList>
    </citation>
    <scope>NUCLEOTIDE SEQUENCE [LARGE SCALE GENOMIC DNA]</scope>
    <source>
        <strain evidence="5">DSM 21204</strain>
    </source>
</reference>
<evidence type="ECO:0000256" key="3">
    <source>
        <dbReference type="RuleBase" id="RU000564"/>
    </source>
</evidence>
<dbReference type="EMBL" id="JAUSWO010000001">
    <property type="protein sequence ID" value="MDQ0514304.1"/>
    <property type="molecule type" value="Genomic_DNA"/>
</dbReference>
<keyword evidence="2 3" id="KW-0687">Ribonucleoprotein</keyword>
<organism evidence="5 6">
    <name type="scientific">Mycoplasmoides fastidiosum</name>
    <dbReference type="NCBI Taxonomy" id="92758"/>
    <lineage>
        <taxon>Bacteria</taxon>
        <taxon>Bacillati</taxon>
        <taxon>Mycoplasmatota</taxon>
        <taxon>Mycoplasmoidales</taxon>
        <taxon>Mycoplasmoidaceae</taxon>
        <taxon>Mycoplasmoides</taxon>
    </lineage>
</organism>
<comment type="caution">
    <text evidence="5">The sequence shown here is derived from an EMBL/GenBank/DDBJ whole genome shotgun (WGS) entry which is preliminary data.</text>
</comment>
<dbReference type="NCBIfam" id="NF000612">
    <property type="entry name" value="PRK00019.1"/>
    <property type="match status" value="1"/>
</dbReference>
<keyword evidence="6" id="KW-1185">Reference proteome</keyword>
<dbReference type="Gene3D" id="4.10.830.30">
    <property type="entry name" value="Ribosomal protein L31"/>
    <property type="match status" value="1"/>
</dbReference>
<evidence type="ECO:0000256" key="2">
    <source>
        <dbReference type="ARBA" id="ARBA00023274"/>
    </source>
</evidence>
<dbReference type="InterPro" id="IPR042105">
    <property type="entry name" value="Ribosomal_bL31_sf"/>
</dbReference>
<evidence type="ECO:0000256" key="4">
    <source>
        <dbReference type="SAM" id="MobiDB-lite"/>
    </source>
</evidence>
<dbReference type="SUPFAM" id="SSF143800">
    <property type="entry name" value="L28p-like"/>
    <property type="match status" value="1"/>
</dbReference>
<feature type="region of interest" description="Disordered" evidence="4">
    <location>
        <begin position="80"/>
        <end position="101"/>
    </location>
</feature>